<reference evidence="2 3" key="1">
    <citation type="journal article" date="2018" name="Evol. Lett.">
        <title>Horizontal gene cluster transfer increased hallucinogenic mushroom diversity.</title>
        <authorList>
            <person name="Reynolds H.T."/>
            <person name="Vijayakumar V."/>
            <person name="Gluck-Thaler E."/>
            <person name="Korotkin H.B."/>
            <person name="Matheny P.B."/>
            <person name="Slot J.C."/>
        </authorList>
    </citation>
    <scope>NUCLEOTIDE SEQUENCE [LARGE SCALE GENOMIC DNA]</scope>
    <source>
        <strain evidence="2 3">2629</strain>
    </source>
</reference>
<sequence length="110" mass="11199">MYKVAASLALFVSLAFQASAQSGFGRIPVGDACGLFSGPVSSRCVSGSICCNVAPDLNLCTLGTECPKEFIPEGGLCSGIAGPIPLPCYPGTTCCDVSPDNSQCLRDCKA</sequence>
<accession>A0A409VB68</accession>
<evidence type="ECO:0000313" key="2">
    <source>
        <dbReference type="EMBL" id="PPQ64194.1"/>
    </source>
</evidence>
<proteinExistence type="predicted"/>
<dbReference type="EMBL" id="NHTK01006092">
    <property type="protein sequence ID" value="PPQ64194.1"/>
    <property type="molecule type" value="Genomic_DNA"/>
</dbReference>
<feature type="signal peptide" evidence="1">
    <location>
        <begin position="1"/>
        <end position="20"/>
    </location>
</feature>
<comment type="caution">
    <text evidence="2">The sequence shown here is derived from an EMBL/GenBank/DDBJ whole genome shotgun (WGS) entry which is preliminary data.</text>
</comment>
<keyword evidence="3" id="KW-1185">Reference proteome</keyword>
<gene>
    <name evidence="2" type="ORF">CVT24_008568</name>
</gene>
<dbReference type="InParanoid" id="A0A409VB68"/>
<evidence type="ECO:0000313" key="3">
    <source>
        <dbReference type="Proteomes" id="UP000284842"/>
    </source>
</evidence>
<name>A0A409VB68_9AGAR</name>
<protein>
    <submittedName>
        <fullName evidence="2">Uncharacterized protein</fullName>
    </submittedName>
</protein>
<evidence type="ECO:0000256" key="1">
    <source>
        <dbReference type="SAM" id="SignalP"/>
    </source>
</evidence>
<dbReference type="AlphaFoldDB" id="A0A409VB68"/>
<dbReference type="OrthoDB" id="2881139at2759"/>
<organism evidence="2 3">
    <name type="scientific">Panaeolus cyanescens</name>
    <dbReference type="NCBI Taxonomy" id="181874"/>
    <lineage>
        <taxon>Eukaryota</taxon>
        <taxon>Fungi</taxon>
        <taxon>Dikarya</taxon>
        <taxon>Basidiomycota</taxon>
        <taxon>Agaricomycotina</taxon>
        <taxon>Agaricomycetes</taxon>
        <taxon>Agaricomycetidae</taxon>
        <taxon>Agaricales</taxon>
        <taxon>Agaricineae</taxon>
        <taxon>Galeropsidaceae</taxon>
        <taxon>Panaeolus</taxon>
    </lineage>
</organism>
<dbReference type="Proteomes" id="UP000284842">
    <property type="component" value="Unassembled WGS sequence"/>
</dbReference>
<feature type="chain" id="PRO_5019325295" evidence="1">
    <location>
        <begin position="21"/>
        <end position="110"/>
    </location>
</feature>
<keyword evidence="1" id="KW-0732">Signal</keyword>